<feature type="transmembrane region" description="Helical" evidence="1">
    <location>
        <begin position="12"/>
        <end position="35"/>
    </location>
</feature>
<keyword evidence="1" id="KW-0812">Transmembrane</keyword>
<keyword evidence="1" id="KW-0472">Membrane</keyword>
<evidence type="ECO:0000256" key="1">
    <source>
        <dbReference type="SAM" id="Phobius"/>
    </source>
</evidence>
<evidence type="ECO:0000313" key="2">
    <source>
        <dbReference type="EMBL" id="GKU89356.1"/>
    </source>
</evidence>
<protein>
    <submittedName>
        <fullName evidence="2">Uncharacterized protein</fullName>
    </submittedName>
</protein>
<keyword evidence="3" id="KW-1185">Reference proteome</keyword>
<accession>A0AAV5HT74</accession>
<organism evidence="2 3">
    <name type="scientific">Rubroshorea leprosula</name>
    <dbReference type="NCBI Taxonomy" id="152421"/>
    <lineage>
        <taxon>Eukaryota</taxon>
        <taxon>Viridiplantae</taxon>
        <taxon>Streptophyta</taxon>
        <taxon>Embryophyta</taxon>
        <taxon>Tracheophyta</taxon>
        <taxon>Spermatophyta</taxon>
        <taxon>Magnoliopsida</taxon>
        <taxon>eudicotyledons</taxon>
        <taxon>Gunneridae</taxon>
        <taxon>Pentapetalae</taxon>
        <taxon>rosids</taxon>
        <taxon>malvids</taxon>
        <taxon>Malvales</taxon>
        <taxon>Dipterocarpaceae</taxon>
        <taxon>Rubroshorea</taxon>
    </lineage>
</organism>
<reference evidence="2 3" key="1">
    <citation type="journal article" date="2021" name="Commun. Biol.">
        <title>The genome of Shorea leprosula (Dipterocarpaceae) highlights the ecological relevance of drought in aseasonal tropical rainforests.</title>
        <authorList>
            <person name="Ng K.K.S."/>
            <person name="Kobayashi M.J."/>
            <person name="Fawcett J.A."/>
            <person name="Hatakeyama M."/>
            <person name="Paape T."/>
            <person name="Ng C.H."/>
            <person name="Ang C.C."/>
            <person name="Tnah L.H."/>
            <person name="Lee C.T."/>
            <person name="Nishiyama T."/>
            <person name="Sese J."/>
            <person name="O'Brien M.J."/>
            <person name="Copetti D."/>
            <person name="Mohd Noor M.I."/>
            <person name="Ong R.C."/>
            <person name="Putra M."/>
            <person name="Sireger I.Z."/>
            <person name="Indrioko S."/>
            <person name="Kosugi Y."/>
            <person name="Izuno A."/>
            <person name="Isagi Y."/>
            <person name="Lee S.L."/>
            <person name="Shimizu K.K."/>
        </authorList>
    </citation>
    <scope>NUCLEOTIDE SEQUENCE [LARGE SCALE GENOMIC DNA]</scope>
    <source>
        <strain evidence="2">214</strain>
    </source>
</reference>
<sequence length="88" mass="9912">MLQLLQTHNNLLLQISLSLFLTLLLTFLKIPLFFLHDLHPENRQHIGAAIGRPPMALMGASLYHPEPILSSKVEINLRRSSSSLTTMP</sequence>
<dbReference type="Proteomes" id="UP001054252">
    <property type="component" value="Unassembled WGS sequence"/>
</dbReference>
<dbReference type="EMBL" id="BPVZ01000003">
    <property type="protein sequence ID" value="GKU89356.1"/>
    <property type="molecule type" value="Genomic_DNA"/>
</dbReference>
<name>A0AAV5HT74_9ROSI</name>
<evidence type="ECO:0000313" key="3">
    <source>
        <dbReference type="Proteomes" id="UP001054252"/>
    </source>
</evidence>
<gene>
    <name evidence="2" type="ORF">SLEP1_g3503</name>
</gene>
<keyword evidence="1" id="KW-1133">Transmembrane helix</keyword>
<proteinExistence type="predicted"/>
<comment type="caution">
    <text evidence="2">The sequence shown here is derived from an EMBL/GenBank/DDBJ whole genome shotgun (WGS) entry which is preliminary data.</text>
</comment>
<dbReference type="AlphaFoldDB" id="A0AAV5HT74"/>